<dbReference type="InterPro" id="IPR001296">
    <property type="entry name" value="Glyco_trans_1"/>
</dbReference>
<name>A0A2N6Q5M8_9BACT</name>
<dbReference type="RefSeq" id="WP_102188388.1">
    <property type="nucleotide sequence ID" value="NZ_PNGI01000011.1"/>
</dbReference>
<dbReference type="PANTHER" id="PTHR12526:SF630">
    <property type="entry name" value="GLYCOSYLTRANSFERASE"/>
    <property type="match status" value="1"/>
</dbReference>
<keyword evidence="3" id="KW-0808">Transferase</keyword>
<sequence length="363" mass="41150">MKIFIVCSRLSYGGAERVGVMLANGLSVSHSVYLISNTLEEPTYEVKSSVQLLPLFSSISSKIDKWASTLPNIRKYAKTYRPDVIIGIMETCSLVSKLATIGLGIPIIMTEHNAFERPKNTPLTKWQIITKFYINKLYCCVTILTEADKEFIGLRLKNTVVMPNPLFLTPIIKSPVKDKIVLAAGRIDDWHCKGFDILLKAWGTIAKQYPDWTLEIAGDGRKVDLELLQNIVRKSEVENQVKFLGYQKNIVDRYKQSAVFVLSSRYEGFGLVLIEAMSQGCACVACDFKGRQREIIRNDSEGLVCVPNDVDALALAIKKMIDDDMYRQKVQKAAIERSKYYAMDKTIRRWENLLKRLLSDNCL</sequence>
<dbReference type="CDD" id="cd03820">
    <property type="entry name" value="GT4_AmsD-like"/>
    <property type="match status" value="1"/>
</dbReference>
<accession>A0A2N6Q5M8</accession>
<dbReference type="Pfam" id="PF13439">
    <property type="entry name" value="Glyco_transf_4"/>
    <property type="match status" value="1"/>
</dbReference>
<dbReference type="SUPFAM" id="SSF53756">
    <property type="entry name" value="UDP-Glycosyltransferase/glycogen phosphorylase"/>
    <property type="match status" value="1"/>
</dbReference>
<evidence type="ECO:0000313" key="4">
    <source>
        <dbReference type="Proteomes" id="UP000235661"/>
    </source>
</evidence>
<dbReference type="InterPro" id="IPR028098">
    <property type="entry name" value="Glyco_trans_4-like_N"/>
</dbReference>
<dbReference type="STRING" id="1122992.GCA_000455445_01478"/>
<feature type="domain" description="Glycosyl transferase family 1" evidence="1">
    <location>
        <begin position="173"/>
        <end position="336"/>
    </location>
</feature>
<protein>
    <submittedName>
        <fullName evidence="3">Glycosyltransferase family 4 protein</fullName>
    </submittedName>
</protein>
<feature type="domain" description="Glycosyltransferase subfamily 4-like N-terminal" evidence="2">
    <location>
        <begin position="12"/>
        <end position="141"/>
    </location>
</feature>
<proteinExistence type="predicted"/>
<dbReference type="GO" id="GO:0016757">
    <property type="term" value="F:glycosyltransferase activity"/>
    <property type="evidence" value="ECO:0007669"/>
    <property type="project" value="InterPro"/>
</dbReference>
<dbReference type="Pfam" id="PF00534">
    <property type="entry name" value="Glycos_transf_1"/>
    <property type="match status" value="1"/>
</dbReference>
<reference evidence="3 4" key="1">
    <citation type="submission" date="2017-09" db="EMBL/GenBank/DDBJ databases">
        <title>Bacterial strain isolated from the female urinary microbiota.</title>
        <authorList>
            <person name="Thomas-White K."/>
            <person name="Kumar N."/>
            <person name="Forster S."/>
            <person name="Putonti C."/>
            <person name="Lawley T."/>
            <person name="Wolfe A.J."/>
        </authorList>
    </citation>
    <scope>NUCLEOTIDE SEQUENCE [LARGE SCALE GENOMIC DNA]</scope>
    <source>
        <strain evidence="3 4">UMB0818</strain>
    </source>
</reference>
<dbReference type="Gene3D" id="3.40.50.2000">
    <property type="entry name" value="Glycogen Phosphorylase B"/>
    <property type="match status" value="2"/>
</dbReference>
<dbReference type="EMBL" id="PNGI01000011">
    <property type="protein sequence ID" value="PMC10257.1"/>
    <property type="molecule type" value="Genomic_DNA"/>
</dbReference>
<dbReference type="PANTHER" id="PTHR12526">
    <property type="entry name" value="GLYCOSYLTRANSFERASE"/>
    <property type="match status" value="1"/>
</dbReference>
<dbReference type="AlphaFoldDB" id="A0A2N6Q5M8"/>
<gene>
    <name evidence="3" type="ORF">CJ232_06265</name>
</gene>
<evidence type="ECO:0000259" key="1">
    <source>
        <dbReference type="Pfam" id="PF00534"/>
    </source>
</evidence>
<dbReference type="Proteomes" id="UP000235661">
    <property type="component" value="Unassembled WGS sequence"/>
</dbReference>
<evidence type="ECO:0000313" key="3">
    <source>
        <dbReference type="EMBL" id="PMC10257.1"/>
    </source>
</evidence>
<comment type="caution">
    <text evidence="3">The sequence shown here is derived from an EMBL/GenBank/DDBJ whole genome shotgun (WGS) entry which is preliminary data.</text>
</comment>
<evidence type="ECO:0000259" key="2">
    <source>
        <dbReference type="Pfam" id="PF13439"/>
    </source>
</evidence>
<organism evidence="3 4">
    <name type="scientific">Hoylesella timonensis</name>
    <dbReference type="NCBI Taxonomy" id="386414"/>
    <lineage>
        <taxon>Bacteria</taxon>
        <taxon>Pseudomonadati</taxon>
        <taxon>Bacteroidota</taxon>
        <taxon>Bacteroidia</taxon>
        <taxon>Bacteroidales</taxon>
        <taxon>Prevotellaceae</taxon>
        <taxon>Hoylesella</taxon>
    </lineage>
</organism>